<feature type="chain" id="PRO_5001630659" description="Outer membrane protein beta-barrel domain-containing protein" evidence="1">
    <location>
        <begin position="24"/>
        <end position="288"/>
    </location>
</feature>
<name>A0A066RS88_9GAMM</name>
<gene>
    <name evidence="2" type="ORF">EA58_03000</name>
</gene>
<dbReference type="AlphaFoldDB" id="A0A066RS88"/>
<keyword evidence="3" id="KW-1185">Reference proteome</keyword>
<dbReference type="EMBL" id="JMIB01000004">
    <property type="protein sequence ID" value="KDM93174.1"/>
    <property type="molecule type" value="Genomic_DNA"/>
</dbReference>
<dbReference type="OrthoDB" id="5812456at2"/>
<feature type="signal peptide" evidence="1">
    <location>
        <begin position="1"/>
        <end position="23"/>
    </location>
</feature>
<proteinExistence type="predicted"/>
<keyword evidence="1" id="KW-0732">Signal</keyword>
<comment type="caution">
    <text evidence="2">The sequence shown here is derived from an EMBL/GenBank/DDBJ whole genome shotgun (WGS) entry which is preliminary data.</text>
</comment>
<protein>
    <recommendedName>
        <fullName evidence="4">Outer membrane protein beta-barrel domain-containing protein</fullName>
    </recommendedName>
</protein>
<evidence type="ECO:0000313" key="3">
    <source>
        <dbReference type="Proteomes" id="UP000027192"/>
    </source>
</evidence>
<evidence type="ECO:0000313" key="2">
    <source>
        <dbReference type="EMBL" id="KDM93174.1"/>
    </source>
</evidence>
<evidence type="ECO:0008006" key="4">
    <source>
        <dbReference type="Google" id="ProtNLM"/>
    </source>
</evidence>
<accession>A0A066RS88</accession>
<sequence>MTKTKRLALAALPLLGISSFAQASLYGDCIASGDPLVDAKFGGSYTKDVDDSSKDLASSTLKGFLYVQGRQSCLRVEGLAGIDGHLLDNDIQVASVKAGATATTDAQFGVDGHVNVMGTDIISQEYTMSSEEGSTLKKDLPILPIPDLGLYAGIPLGPVILDVGVGVRTKLNVGLEAGYENLALTAKAVPNADVTGFTEASARILLNKISLGGEVSIIKDDLAFEAYGRWEAEQNGFGFGYGITNTANLAGGNIYGSVNDKYKLTIYEWQGYTFEHTLAEGSTFLPVK</sequence>
<organism evidence="2 3">
    <name type="scientific">Photobacterium galatheae</name>
    <dbReference type="NCBI Taxonomy" id="1654360"/>
    <lineage>
        <taxon>Bacteria</taxon>
        <taxon>Pseudomonadati</taxon>
        <taxon>Pseudomonadota</taxon>
        <taxon>Gammaproteobacteria</taxon>
        <taxon>Vibrionales</taxon>
        <taxon>Vibrionaceae</taxon>
        <taxon>Photobacterium</taxon>
    </lineage>
</organism>
<reference evidence="2 3" key="1">
    <citation type="submission" date="2014-04" db="EMBL/GenBank/DDBJ databases">
        <title>Draft genome sequence of Photobacterium halotolerans S2753: a solonamide, ngercheumicin and holomycin producer.</title>
        <authorList>
            <person name="Machado H.R."/>
            <person name="Gram L."/>
        </authorList>
    </citation>
    <scope>NUCLEOTIDE SEQUENCE [LARGE SCALE GENOMIC DNA]</scope>
    <source>
        <strain evidence="2 3">S2753</strain>
    </source>
</reference>
<dbReference type="RefSeq" id="WP_036748712.1">
    <property type="nucleotide sequence ID" value="NZ_JAGSGC010000002.1"/>
</dbReference>
<dbReference type="Proteomes" id="UP000027192">
    <property type="component" value="Unassembled WGS sequence"/>
</dbReference>
<evidence type="ECO:0000256" key="1">
    <source>
        <dbReference type="SAM" id="SignalP"/>
    </source>
</evidence>